<reference evidence="2 3" key="1">
    <citation type="submission" date="2021-06" db="EMBL/GenBank/DDBJ databases">
        <authorList>
            <person name="Palmer J.M."/>
        </authorList>
    </citation>
    <scope>NUCLEOTIDE SEQUENCE [LARGE SCALE GENOMIC DNA]</scope>
    <source>
        <strain evidence="2 3">MEX-2019</strain>
        <tissue evidence="2">Muscle</tissue>
    </source>
</reference>
<name>A0AAV9QZ99_9TELE</name>
<comment type="caution">
    <text evidence="2">The sequence shown here is derived from an EMBL/GenBank/DDBJ whole genome shotgun (WGS) entry which is preliminary data.</text>
</comment>
<organism evidence="2 3">
    <name type="scientific">Crenichthys baileyi</name>
    <name type="common">White River springfish</name>
    <dbReference type="NCBI Taxonomy" id="28760"/>
    <lineage>
        <taxon>Eukaryota</taxon>
        <taxon>Metazoa</taxon>
        <taxon>Chordata</taxon>
        <taxon>Craniata</taxon>
        <taxon>Vertebrata</taxon>
        <taxon>Euteleostomi</taxon>
        <taxon>Actinopterygii</taxon>
        <taxon>Neopterygii</taxon>
        <taxon>Teleostei</taxon>
        <taxon>Neoteleostei</taxon>
        <taxon>Acanthomorphata</taxon>
        <taxon>Ovalentaria</taxon>
        <taxon>Atherinomorphae</taxon>
        <taxon>Cyprinodontiformes</taxon>
        <taxon>Goodeidae</taxon>
        <taxon>Crenichthys</taxon>
    </lineage>
</organism>
<proteinExistence type="predicted"/>
<feature type="region of interest" description="Disordered" evidence="1">
    <location>
        <begin position="208"/>
        <end position="232"/>
    </location>
</feature>
<gene>
    <name evidence="2" type="ORF">CRENBAI_016734</name>
</gene>
<sequence length="356" mass="39249">MEVCSEWEIYIPVEAEVKNIPLKSLPDSVLRRIGLSVSDSDSSRKSTDSTDVIWISPAVIGRKGNGSASWKERHLAENTLAFQGTEFKAGPLKMSFVSSNRAARDVLKNISAGKCSSKKEPLHQDSALPVNQNAVVVYNGQIYLCIRKARRKQQKTRKLQLSSKAAIPSIVGLRSTSSTKELISGRQKINPDTGKVKGCEKAAELKRKGGSADKAEYSGPCPSDGGHRADSNSRYFKAPRKELASEETALQPLYVQPQEKQEHPTNRVIGEYDMNNLGEEEGSVWANDMDRNQMDSQDDENAGNNGWMMMKSLGAAGASTSKHMDIDFNELEKQEKIAQLKAKFMQKEAALNDLLS</sequence>
<protein>
    <submittedName>
        <fullName evidence="2">Uncharacterized protein</fullName>
    </submittedName>
</protein>
<dbReference type="AlphaFoldDB" id="A0AAV9QZ99"/>
<keyword evidence="3" id="KW-1185">Reference proteome</keyword>
<dbReference type="EMBL" id="JAHHUM010002630">
    <property type="protein sequence ID" value="KAK5602097.1"/>
    <property type="molecule type" value="Genomic_DNA"/>
</dbReference>
<dbReference type="Proteomes" id="UP001311232">
    <property type="component" value="Unassembled WGS sequence"/>
</dbReference>
<evidence type="ECO:0000313" key="2">
    <source>
        <dbReference type="EMBL" id="KAK5602097.1"/>
    </source>
</evidence>
<accession>A0AAV9QZ99</accession>
<evidence type="ECO:0000313" key="3">
    <source>
        <dbReference type="Proteomes" id="UP001311232"/>
    </source>
</evidence>
<evidence type="ECO:0000256" key="1">
    <source>
        <dbReference type="SAM" id="MobiDB-lite"/>
    </source>
</evidence>